<sequence length="1234" mass="135920">MSSASTFGQNAWLVDEMFQQFKKDPQSVDKEWRELFESQGGPQAEKATPATPEAKKTASPQSSTSGKSTAKAAPAAKTAPASAPAKAAPVKQNQASKPAKKAKESPLSKPVAKPEPGTTPLRGIFKSIAKNMDLSLEVPTATSVRDMPARLMFENRAMVNDQLKRTRGGKISFTHIIGYAMVKAVMAHPDMNNSYDIVDGKPSLIVPEHINLGLAIDLPQKDGSRALVVAAIKETEKMTFSQFLEAYEDVVARSRVGKLTMDDYQGVTISLTNPGGIGTRHSIPRLTKGQGTIIGVGSMDYPAEFQGASEDRLAELGVGKLVTITSTYDHRVIQGAESGEFLRTMSQLLVDDAFWDHIFEEMNVPYTPMRWAQDLPNTGVDKNTRVMQLIEAYRSRGHLIADTNPLPWVQPGMPVPDHRDLDIETHGLTLWDLDRTFHVGGFGGKETMTLREVLSRLRAAYTLKVGSEYTHILDRDERTWLQDRLEAGMPKPTAAEQKYILQKLNAAEAFENFLQTKYVGQKRFSLEGAEALIPLMDSAIDTAAGQGLDEVVIGMPHRGRLNVLFNIVGKPLASIFNEFEGQMEQGQIGGSGDVKYHLGSEGTHLQMFGDGEIKVSLTANPSHLEAVNPVMEGIVRAKQDILDKGQDGYTVVPLLLHGDAAFAGLGIVPETINLAALRGYDVGGTIHIVVNNQIGFTTTPDSSRSMHYATDYAKAFGCPVFHVNGDDPEAVVWVGQLATEYRRRFGKDVFIDLVCYRLRGHNEADDPSMTQPKMYELITGRDSVRATYTEDLLGRGDLSEGDAEAVVRDFHDQMESVFNEVKEAGKKQPAEQTGITGSQELTRGLDTNITREDLIELGQAFVNTPEDFTYHPRVAPVAKKRAESVTEGGIDWAWGELIAFGSLANEGKLVRLAGEDSRRGTFTQRHAVAIDPNTAEEFNPLNELAQAKGEGKFLVYNSALTEYAGMGFEYGYSVGNQDAVVAWEAQFGDFANGAQTIIDEYISSGEAKWGQTSSVILLLPHGYEGQGPDHSSARIERFLQLCAEGSMTIAQPTTPANYFHLLRRHALGKMKRPLVVFTPKSMLRNKAATSTPEEFTEVTRFQSVLDDPNVADASKVKKIMLCSGKVYYELAKRKEKDNRDDVAIVRIEMLHPIPFNRLRDAFDGYPNAEEILFVQDEPANQGAWPFYQEHLPNLIEGMLPMRRISRRSQSSTATGISKVHTIEQQKLLDDAFNA</sequence>
<comment type="cofactor">
    <cofactor evidence="1">
        <name>Mg(2+)</name>
        <dbReference type="ChEBI" id="CHEBI:18420"/>
    </cofactor>
</comment>
<dbReference type="GO" id="GO:0008683">
    <property type="term" value="F:2-oxoglutarate decarboxylase activity"/>
    <property type="evidence" value="ECO:0007669"/>
    <property type="project" value="UniProtKB-EC"/>
</dbReference>
<evidence type="ECO:0000256" key="1">
    <source>
        <dbReference type="ARBA" id="ARBA00001946"/>
    </source>
</evidence>
<dbReference type="SUPFAM" id="SSF52518">
    <property type="entry name" value="Thiamin diphosphate-binding fold (THDP-binding)"/>
    <property type="match status" value="2"/>
</dbReference>
<reference evidence="14 15" key="1">
    <citation type="submission" date="2020-08" db="EMBL/GenBank/DDBJ databases">
        <title>A Genomic Blueprint of the Chicken Gut Microbiome.</title>
        <authorList>
            <person name="Gilroy R."/>
            <person name="Ravi A."/>
            <person name="Getino M."/>
            <person name="Pursley I."/>
            <person name="Horton D.L."/>
            <person name="Alikhan N.-F."/>
            <person name="Baker D."/>
            <person name="Gharbi K."/>
            <person name="Hall N."/>
            <person name="Watson M."/>
            <person name="Adriaenssens E.M."/>
            <person name="Foster-Nyarko E."/>
            <person name="Jarju S."/>
            <person name="Secka A."/>
            <person name="Antonio M."/>
            <person name="Oren A."/>
            <person name="Chaudhuri R."/>
            <person name="La Ragione R.M."/>
            <person name="Hildebrand F."/>
            <person name="Pallen M.J."/>
        </authorList>
    </citation>
    <scope>NUCLEOTIDE SEQUENCE [LARGE SCALE GENOMIC DNA]</scope>
    <source>
        <strain evidence="14 15">Sa1YVA5</strain>
    </source>
</reference>
<dbReference type="Gene3D" id="3.40.50.11610">
    <property type="entry name" value="Multifunctional 2-oxoglutarate metabolism enzyme, C-terminal domain"/>
    <property type="match status" value="1"/>
</dbReference>
<accession>A0A8I0HF13</accession>
<evidence type="ECO:0000256" key="11">
    <source>
        <dbReference type="ARBA" id="ARBA00052761"/>
    </source>
</evidence>
<evidence type="ECO:0000313" key="14">
    <source>
        <dbReference type="EMBL" id="MBD8030611.1"/>
    </source>
</evidence>
<comment type="catalytic activity">
    <reaction evidence="10">
        <text>N(6)-[(R)-lipoyl]-L-lysyl-[protein] + 2-oxoglutarate + H(+) = N(6)-[(R)-S(8)-succinyldihydrolipoyl]-L-lysyl-[protein] + CO2</text>
        <dbReference type="Rhea" id="RHEA:12188"/>
        <dbReference type="Rhea" id="RHEA-COMP:10474"/>
        <dbReference type="Rhea" id="RHEA-COMP:20092"/>
        <dbReference type="ChEBI" id="CHEBI:15378"/>
        <dbReference type="ChEBI" id="CHEBI:16526"/>
        <dbReference type="ChEBI" id="CHEBI:16810"/>
        <dbReference type="ChEBI" id="CHEBI:83099"/>
        <dbReference type="ChEBI" id="CHEBI:83120"/>
        <dbReference type="EC" id="1.2.4.2"/>
    </reaction>
</comment>
<dbReference type="Pfam" id="PF00198">
    <property type="entry name" value="2-oxoacid_dh"/>
    <property type="match status" value="1"/>
</dbReference>
<comment type="catalytic activity">
    <reaction evidence="11">
        <text>N(6)-[(R)-dihydrolipoyl]-L-lysyl-[protein] + succinyl-CoA = N(6)-[(R)-S(8)-succinyldihydrolipoyl]-L-lysyl-[protein] + CoA</text>
        <dbReference type="Rhea" id="RHEA:15213"/>
        <dbReference type="Rhea" id="RHEA-COMP:10475"/>
        <dbReference type="Rhea" id="RHEA-COMP:20092"/>
        <dbReference type="ChEBI" id="CHEBI:57287"/>
        <dbReference type="ChEBI" id="CHEBI:57292"/>
        <dbReference type="ChEBI" id="CHEBI:83100"/>
        <dbReference type="ChEBI" id="CHEBI:83120"/>
        <dbReference type="EC" id="2.3.1.61"/>
    </reaction>
</comment>
<evidence type="ECO:0000256" key="8">
    <source>
        <dbReference type="ARBA" id="ARBA00023052"/>
    </source>
</evidence>
<evidence type="ECO:0000256" key="3">
    <source>
        <dbReference type="ARBA" id="ARBA00004813"/>
    </source>
</evidence>
<feature type="compositionally biased region" description="Low complexity" evidence="12">
    <location>
        <begin position="62"/>
        <end position="89"/>
    </location>
</feature>
<dbReference type="EC" id="4.1.1.71" evidence="14"/>
<dbReference type="UniPathway" id="UPA00223">
    <property type="reaction ID" value="UER00997"/>
</dbReference>
<dbReference type="Gene3D" id="3.30.559.10">
    <property type="entry name" value="Chloramphenicol acetyltransferase-like domain"/>
    <property type="match status" value="1"/>
</dbReference>
<dbReference type="AlphaFoldDB" id="A0A8I0HF13"/>
<dbReference type="InterPro" id="IPR023213">
    <property type="entry name" value="CAT-like_dom_sf"/>
</dbReference>
<evidence type="ECO:0000256" key="12">
    <source>
        <dbReference type="SAM" id="MobiDB-lite"/>
    </source>
</evidence>
<dbReference type="InterPro" id="IPR011603">
    <property type="entry name" value="2oxoglutarate_DH_E1"/>
</dbReference>
<protein>
    <submittedName>
        <fullName evidence="14">Multifunctional oxoglutarate decarboxylase/oxoglutarate dehydrogenase thiamine pyrophosphate-binding subunit/dihydrolipoyllysine-residue succinyltransferase subunit</fullName>
        <ecNumber evidence="14">4.1.1.71</ecNumber>
    </submittedName>
</protein>
<dbReference type="Gene3D" id="3.40.50.970">
    <property type="match status" value="1"/>
</dbReference>
<keyword evidence="4" id="KW-0816">Tricarboxylic acid cycle</keyword>
<dbReference type="PIRSF" id="PIRSF000157">
    <property type="entry name" value="Oxoglu_dh_E1"/>
    <property type="match status" value="1"/>
</dbReference>
<keyword evidence="5" id="KW-0479">Metal-binding</keyword>
<evidence type="ECO:0000256" key="6">
    <source>
        <dbReference type="ARBA" id="ARBA00022842"/>
    </source>
</evidence>
<name>A0A8I0HF13_9CORY</name>
<keyword evidence="14" id="KW-0808">Transferase</keyword>
<organism evidence="14 15">
    <name type="scientific">Corynebacterium gallinarum</name>
    <dbReference type="NCBI Taxonomy" id="2762214"/>
    <lineage>
        <taxon>Bacteria</taxon>
        <taxon>Bacillati</taxon>
        <taxon>Actinomycetota</taxon>
        <taxon>Actinomycetes</taxon>
        <taxon>Mycobacteriales</taxon>
        <taxon>Corynebacteriaceae</taxon>
        <taxon>Corynebacterium</taxon>
    </lineage>
</organism>
<comment type="pathway">
    <text evidence="3">Carbohydrate metabolism; tricarboxylic acid cycle; succinyl-CoA from 2-oxoglutarate (dehydrogenase route): step 1/1.</text>
</comment>
<proteinExistence type="predicted"/>
<feature type="region of interest" description="Disordered" evidence="12">
    <location>
        <begin position="23"/>
        <end position="122"/>
    </location>
</feature>
<dbReference type="NCBIfam" id="NF006914">
    <property type="entry name" value="PRK09404.1"/>
    <property type="match status" value="1"/>
</dbReference>
<evidence type="ECO:0000256" key="5">
    <source>
        <dbReference type="ARBA" id="ARBA00022723"/>
    </source>
</evidence>
<dbReference type="NCBIfam" id="NF008907">
    <property type="entry name" value="PRK12270.1"/>
    <property type="match status" value="1"/>
</dbReference>
<keyword evidence="15" id="KW-1185">Reference proteome</keyword>
<dbReference type="PANTHER" id="PTHR23152:SF4">
    <property type="entry name" value="2-OXOADIPATE DEHYDROGENASE COMPLEX COMPONENT E1"/>
    <property type="match status" value="1"/>
</dbReference>
<dbReference type="InterPro" id="IPR032106">
    <property type="entry name" value="2-oxogl_dehyd_N"/>
</dbReference>
<dbReference type="GO" id="GO:0000287">
    <property type="term" value="F:magnesium ion binding"/>
    <property type="evidence" value="ECO:0007669"/>
    <property type="project" value="UniProtKB-ARBA"/>
</dbReference>
<keyword evidence="14" id="KW-0456">Lyase</keyword>
<dbReference type="InterPro" id="IPR005475">
    <property type="entry name" value="Transketolase-like_Pyr-bd"/>
</dbReference>
<dbReference type="SUPFAM" id="SSF52777">
    <property type="entry name" value="CoA-dependent acyltransferases"/>
    <property type="match status" value="1"/>
</dbReference>
<evidence type="ECO:0000256" key="10">
    <source>
        <dbReference type="ARBA" id="ARBA00051911"/>
    </source>
</evidence>
<dbReference type="RefSeq" id="WP_191733853.1">
    <property type="nucleotide sequence ID" value="NZ_JACSPR010000006.1"/>
</dbReference>
<dbReference type="Proteomes" id="UP000650224">
    <property type="component" value="Unassembled WGS sequence"/>
</dbReference>
<dbReference type="InterPro" id="IPR001078">
    <property type="entry name" value="2-oxoacid_DH_actylTfrase"/>
</dbReference>
<dbReference type="InterPro" id="IPR029061">
    <property type="entry name" value="THDP-binding"/>
</dbReference>
<comment type="caution">
    <text evidence="14">The sequence shown here is derived from an EMBL/GenBank/DDBJ whole genome shotgun (WGS) entry which is preliminary data.</text>
</comment>
<keyword evidence="7" id="KW-0560">Oxidoreductase</keyword>
<dbReference type="PANTHER" id="PTHR23152">
    <property type="entry name" value="2-OXOGLUTARATE DEHYDROGENASE"/>
    <property type="match status" value="1"/>
</dbReference>
<dbReference type="GO" id="GO:0004591">
    <property type="term" value="F:oxoglutarate dehydrogenase (succinyl-transferring) activity"/>
    <property type="evidence" value="ECO:0007669"/>
    <property type="project" value="UniProtKB-EC"/>
</dbReference>
<dbReference type="Gene3D" id="3.40.50.12470">
    <property type="match status" value="1"/>
</dbReference>
<feature type="compositionally biased region" description="Basic and acidic residues" evidence="12">
    <location>
        <begin position="23"/>
        <end position="36"/>
    </location>
</feature>
<dbReference type="GO" id="GO:0006099">
    <property type="term" value="P:tricarboxylic acid cycle"/>
    <property type="evidence" value="ECO:0007669"/>
    <property type="project" value="UniProtKB-UniPathway"/>
</dbReference>
<dbReference type="InterPro" id="IPR042179">
    <property type="entry name" value="KGD_C_sf"/>
</dbReference>
<dbReference type="Pfam" id="PF00676">
    <property type="entry name" value="E1_dh"/>
    <property type="match status" value="1"/>
</dbReference>
<keyword evidence="9" id="KW-0511">Multifunctional enzyme</keyword>
<feature type="domain" description="Transketolase-like pyrimidine-binding" evidence="13">
    <location>
        <begin position="890"/>
        <end position="1085"/>
    </location>
</feature>
<evidence type="ECO:0000256" key="2">
    <source>
        <dbReference type="ARBA" id="ARBA00001964"/>
    </source>
</evidence>
<dbReference type="Pfam" id="PF02779">
    <property type="entry name" value="Transket_pyr"/>
    <property type="match status" value="1"/>
</dbReference>
<dbReference type="Pfam" id="PF16870">
    <property type="entry name" value="OxoGdeHyase_C"/>
    <property type="match status" value="1"/>
</dbReference>
<dbReference type="GO" id="GO:0045252">
    <property type="term" value="C:oxoglutarate dehydrogenase complex"/>
    <property type="evidence" value="ECO:0007669"/>
    <property type="project" value="TreeGrafter"/>
</dbReference>
<dbReference type="EMBL" id="JACSPR010000006">
    <property type="protein sequence ID" value="MBD8030611.1"/>
    <property type="molecule type" value="Genomic_DNA"/>
</dbReference>
<gene>
    <name evidence="14" type="ORF">H9627_09820</name>
</gene>
<evidence type="ECO:0000259" key="13">
    <source>
        <dbReference type="SMART" id="SM00861"/>
    </source>
</evidence>
<evidence type="ECO:0000313" key="15">
    <source>
        <dbReference type="Proteomes" id="UP000650224"/>
    </source>
</evidence>
<dbReference type="GO" id="GO:0004149">
    <property type="term" value="F:dihydrolipoyllysine-residue succinyltransferase activity"/>
    <property type="evidence" value="ECO:0007669"/>
    <property type="project" value="UniProtKB-EC"/>
</dbReference>
<keyword evidence="8" id="KW-0786">Thiamine pyrophosphate</keyword>
<dbReference type="GO" id="GO:0030976">
    <property type="term" value="F:thiamine pyrophosphate binding"/>
    <property type="evidence" value="ECO:0007669"/>
    <property type="project" value="InterPro"/>
</dbReference>
<dbReference type="CDD" id="cd02016">
    <property type="entry name" value="TPP_E1_OGDC_like"/>
    <property type="match status" value="1"/>
</dbReference>
<comment type="cofactor">
    <cofactor evidence="2">
        <name>thiamine diphosphate</name>
        <dbReference type="ChEBI" id="CHEBI:58937"/>
    </cofactor>
</comment>
<dbReference type="InterPro" id="IPR001017">
    <property type="entry name" value="DH_E1"/>
</dbReference>
<evidence type="ECO:0000256" key="9">
    <source>
        <dbReference type="ARBA" id="ARBA00023268"/>
    </source>
</evidence>
<dbReference type="Pfam" id="PF16078">
    <property type="entry name" value="2-oxogl_dehyd_N"/>
    <property type="match status" value="1"/>
</dbReference>
<evidence type="ECO:0000256" key="7">
    <source>
        <dbReference type="ARBA" id="ARBA00023002"/>
    </source>
</evidence>
<evidence type="ECO:0000256" key="4">
    <source>
        <dbReference type="ARBA" id="ARBA00022532"/>
    </source>
</evidence>
<dbReference type="InterPro" id="IPR031717">
    <property type="entry name" value="ODO-1/KGD_C"/>
</dbReference>
<dbReference type="Gene3D" id="1.10.287.1150">
    <property type="entry name" value="TPP helical domain"/>
    <property type="match status" value="1"/>
</dbReference>
<keyword evidence="6" id="KW-0460">Magnesium</keyword>
<dbReference type="GO" id="GO:0005829">
    <property type="term" value="C:cytosol"/>
    <property type="evidence" value="ECO:0007669"/>
    <property type="project" value="TreeGrafter"/>
</dbReference>
<dbReference type="NCBIfam" id="TIGR00239">
    <property type="entry name" value="2oxo_dh_E1"/>
    <property type="match status" value="1"/>
</dbReference>
<dbReference type="SMART" id="SM00861">
    <property type="entry name" value="Transket_pyr"/>
    <property type="match status" value="1"/>
</dbReference>